<evidence type="ECO:0000313" key="2">
    <source>
        <dbReference type="EMBL" id="KAK6495153.1"/>
    </source>
</evidence>
<dbReference type="InterPro" id="IPR011333">
    <property type="entry name" value="SKP1/BTB/POZ_sf"/>
</dbReference>
<keyword evidence="3" id="KW-1185">Reference proteome</keyword>
<dbReference type="Gene3D" id="3.30.710.10">
    <property type="entry name" value="Potassium Channel Kv1.1, Chain A"/>
    <property type="match status" value="1"/>
</dbReference>
<dbReference type="AlphaFoldDB" id="A0AAV9VRB5"/>
<reference evidence="2 3" key="1">
    <citation type="submission" date="2023-08" db="EMBL/GenBank/DDBJ databases">
        <authorList>
            <person name="Palmer J.M."/>
        </authorList>
    </citation>
    <scope>NUCLEOTIDE SEQUENCE [LARGE SCALE GENOMIC DNA]</scope>
    <source>
        <strain evidence="2 3">TWF481</strain>
    </source>
</reference>
<dbReference type="PROSITE" id="PS50097">
    <property type="entry name" value="BTB"/>
    <property type="match status" value="1"/>
</dbReference>
<dbReference type="Proteomes" id="UP001370758">
    <property type="component" value="Unassembled WGS sequence"/>
</dbReference>
<evidence type="ECO:0000313" key="3">
    <source>
        <dbReference type="Proteomes" id="UP001370758"/>
    </source>
</evidence>
<evidence type="ECO:0000259" key="1">
    <source>
        <dbReference type="PROSITE" id="PS50097"/>
    </source>
</evidence>
<feature type="domain" description="BTB" evidence="1">
    <location>
        <begin position="26"/>
        <end position="99"/>
    </location>
</feature>
<dbReference type="SUPFAM" id="SSF54695">
    <property type="entry name" value="POZ domain"/>
    <property type="match status" value="1"/>
</dbReference>
<comment type="caution">
    <text evidence="2">The sequence shown here is derived from an EMBL/GenBank/DDBJ whole genome shotgun (WGS) entry which is preliminary data.</text>
</comment>
<organism evidence="2 3">
    <name type="scientific">Arthrobotrys musiformis</name>
    <dbReference type="NCBI Taxonomy" id="47236"/>
    <lineage>
        <taxon>Eukaryota</taxon>
        <taxon>Fungi</taxon>
        <taxon>Dikarya</taxon>
        <taxon>Ascomycota</taxon>
        <taxon>Pezizomycotina</taxon>
        <taxon>Orbiliomycetes</taxon>
        <taxon>Orbiliales</taxon>
        <taxon>Orbiliaceae</taxon>
        <taxon>Arthrobotrys</taxon>
    </lineage>
</organism>
<name>A0AAV9VRB5_9PEZI</name>
<proteinExistence type="predicted"/>
<dbReference type="Pfam" id="PF00651">
    <property type="entry name" value="BTB"/>
    <property type="match status" value="1"/>
</dbReference>
<dbReference type="EMBL" id="JAVHJL010000013">
    <property type="protein sequence ID" value="KAK6495153.1"/>
    <property type="molecule type" value="Genomic_DNA"/>
</dbReference>
<protein>
    <recommendedName>
        <fullName evidence="1">BTB domain-containing protein</fullName>
    </recommendedName>
</protein>
<gene>
    <name evidence="2" type="ORF">TWF481_003181</name>
</gene>
<accession>A0AAV9VRB5</accession>
<dbReference type="InterPro" id="IPR000210">
    <property type="entry name" value="BTB/POZ_dom"/>
</dbReference>
<sequence>MDCNFGIGGVWNEEGFLNLFNNAVTADLIIYAGKDPKKIKYYANNLIISAASSYLGRLAGCAQKEEEQGKRVIEFSEINPEAMAIVLCWIYRDRYPLSEFLDWKLIGHIIFAASHLGLDRLGEAATLHLKDMLFTYTSSPPPGEASFTNHQEYWMMIRAICNGAFDSDNATVKGMVTQVTDQFPSQPPWVVTLAQNINPSFLAVLLLEREQRVRDMFLCFNCLSSFRNAGREGRIYLDADCSECMNTVRIPAAGATIVTSTLITEGCYPIYKPQEVATAASQPREDNIIDGPHSGIQVEDGVATSNVESPDTPNASTDTDVLKSKEGHFRNLMKSRFGSINVQVEDKGY</sequence>